<dbReference type="AlphaFoldDB" id="A0A317PVD5"/>
<evidence type="ECO:0000313" key="6">
    <source>
        <dbReference type="EMBL" id="PWW06724.1"/>
    </source>
</evidence>
<comment type="caution">
    <text evidence="6">The sequence shown here is derived from an EMBL/GenBank/DDBJ whole genome shotgun (WGS) entry which is preliminary data.</text>
</comment>
<dbReference type="EMBL" id="QGTS01000010">
    <property type="protein sequence ID" value="PWW06724.1"/>
    <property type="molecule type" value="Genomic_DNA"/>
</dbReference>
<evidence type="ECO:0000256" key="2">
    <source>
        <dbReference type="ARBA" id="ARBA00022801"/>
    </source>
</evidence>
<dbReference type="CDD" id="cd07062">
    <property type="entry name" value="Peptidase_S66_mccF_like"/>
    <property type="match status" value="1"/>
</dbReference>
<feature type="active site" description="Charge relay system" evidence="3">
    <location>
        <position position="248"/>
    </location>
</feature>
<feature type="active site" description="Nucleophile" evidence="3">
    <location>
        <position position="115"/>
    </location>
</feature>
<keyword evidence="7" id="KW-1185">Reference proteome</keyword>
<dbReference type="PIRSF" id="PIRSF028757">
    <property type="entry name" value="LD-carboxypeptidase"/>
    <property type="match status" value="1"/>
</dbReference>
<feature type="domain" description="LD-carboxypeptidase C-terminal" evidence="5">
    <location>
        <begin position="210"/>
        <end position="331"/>
    </location>
</feature>
<proteinExistence type="inferred from homology"/>
<feature type="active site" description="Charge relay system" evidence="3">
    <location>
        <position position="317"/>
    </location>
</feature>
<dbReference type="InterPro" id="IPR027478">
    <property type="entry name" value="LdcA_N"/>
</dbReference>
<evidence type="ECO:0000256" key="3">
    <source>
        <dbReference type="PIRSR" id="PIRSR028757-1"/>
    </source>
</evidence>
<dbReference type="GO" id="GO:0004180">
    <property type="term" value="F:carboxypeptidase activity"/>
    <property type="evidence" value="ECO:0007669"/>
    <property type="project" value="UniProtKB-KW"/>
</dbReference>
<dbReference type="SUPFAM" id="SSF141986">
    <property type="entry name" value="LD-carboxypeptidase A C-terminal domain-like"/>
    <property type="match status" value="1"/>
</dbReference>
<sequence length="345" mass="37816">MPVRFPAPLKPGDTIAITAPSTGVPAALHTQLDGAKQALEQRGFIVLEGECLRTSYKNKSADKALRARELMSFLTRPDIHAVMPPWGGDLAIEILELLDFTLLSQTQPKWFSGYSDLSTLHFPLTMLAGWATLHGPNLMELGSQQVDQTTQGIWSVLEAPRGTQVEQRASQYHQDGPCQGCPDAKTGFRLTQPTRWKRLDGLHGNLEIHGRLAGGCLDTLARLAGTRFGNLPRFCEQHQQEGVILYIENVEMNPCELTRALYSLRLHGWFHAVSGVLVGRHAAPDASTPEHQSQWDALNSALGDLPVPVLYDLDIGHIPPQLSLVNGALAAVYFQDNAGQVVQTL</sequence>
<name>A0A317PVD5_9ENTR</name>
<organism evidence="6 7">
    <name type="scientific">Mangrovibacter plantisponsor</name>
    <dbReference type="NCBI Taxonomy" id="451513"/>
    <lineage>
        <taxon>Bacteria</taxon>
        <taxon>Pseudomonadati</taxon>
        <taxon>Pseudomonadota</taxon>
        <taxon>Gammaproteobacteria</taxon>
        <taxon>Enterobacterales</taxon>
        <taxon>Enterobacteriaceae</taxon>
        <taxon>Mangrovibacter</taxon>
    </lineage>
</organism>
<dbReference type="PANTHER" id="PTHR30237">
    <property type="entry name" value="MURAMOYLTETRAPEPTIDE CARBOXYPEPTIDASE"/>
    <property type="match status" value="1"/>
</dbReference>
<dbReference type="Pfam" id="PF17676">
    <property type="entry name" value="Peptidase_S66C"/>
    <property type="match status" value="1"/>
</dbReference>
<protein>
    <submittedName>
        <fullName evidence="6">Muramoyltetrapeptide carboxypeptidase LdcA involved in peptidoglycan recycling</fullName>
    </submittedName>
</protein>
<keyword evidence="6" id="KW-0645">Protease</keyword>
<accession>A0A317PVD5</accession>
<dbReference type="OrthoDB" id="9807329at2"/>
<reference evidence="6 7" key="1">
    <citation type="submission" date="2018-05" db="EMBL/GenBank/DDBJ databases">
        <title>Genomic Encyclopedia of Type Strains, Phase IV (KMG-IV): sequencing the most valuable type-strain genomes for metagenomic binning, comparative biology and taxonomic classification.</title>
        <authorList>
            <person name="Goeker M."/>
        </authorList>
    </citation>
    <scope>NUCLEOTIDE SEQUENCE [LARGE SCALE GENOMIC DNA]</scope>
    <source>
        <strain evidence="6 7">DSM 19579</strain>
    </source>
</reference>
<evidence type="ECO:0000259" key="4">
    <source>
        <dbReference type="Pfam" id="PF02016"/>
    </source>
</evidence>
<dbReference type="InterPro" id="IPR040449">
    <property type="entry name" value="Peptidase_S66_N"/>
</dbReference>
<dbReference type="PANTHER" id="PTHR30237:SF5">
    <property type="entry name" value="CARBOXYPEPTIDASE VC_A0337-RELATED"/>
    <property type="match status" value="1"/>
</dbReference>
<evidence type="ECO:0000259" key="5">
    <source>
        <dbReference type="Pfam" id="PF17676"/>
    </source>
</evidence>
<dbReference type="Gene3D" id="3.40.50.10740">
    <property type="entry name" value="Class I glutamine amidotransferase-like"/>
    <property type="match status" value="1"/>
</dbReference>
<evidence type="ECO:0000256" key="1">
    <source>
        <dbReference type="ARBA" id="ARBA00010233"/>
    </source>
</evidence>
<comment type="similarity">
    <text evidence="1">Belongs to the peptidase S66 family.</text>
</comment>
<dbReference type="Gene3D" id="3.50.30.60">
    <property type="entry name" value="LD-carboxypeptidase A C-terminal domain-like"/>
    <property type="match status" value="1"/>
</dbReference>
<dbReference type="SUPFAM" id="SSF52317">
    <property type="entry name" value="Class I glutamine amidotransferase-like"/>
    <property type="match status" value="1"/>
</dbReference>
<keyword evidence="6" id="KW-0121">Carboxypeptidase</keyword>
<dbReference type="InterPro" id="IPR027461">
    <property type="entry name" value="Carboxypeptidase_A_C_sf"/>
</dbReference>
<dbReference type="InterPro" id="IPR003507">
    <property type="entry name" value="S66_fam"/>
</dbReference>
<dbReference type="RefSeq" id="WP_110026958.1">
    <property type="nucleotide sequence ID" value="NZ_QGTS01000010.1"/>
</dbReference>
<keyword evidence="2" id="KW-0378">Hydrolase</keyword>
<dbReference type="InterPro" id="IPR029062">
    <property type="entry name" value="Class_I_gatase-like"/>
</dbReference>
<dbReference type="Pfam" id="PF02016">
    <property type="entry name" value="Peptidase_S66"/>
    <property type="match status" value="1"/>
</dbReference>
<evidence type="ECO:0000313" key="7">
    <source>
        <dbReference type="Proteomes" id="UP000246744"/>
    </source>
</evidence>
<dbReference type="InterPro" id="IPR040921">
    <property type="entry name" value="Peptidase_S66C"/>
</dbReference>
<feature type="domain" description="LD-carboxypeptidase N-terminal" evidence="4">
    <location>
        <begin position="15"/>
        <end position="135"/>
    </location>
</feature>
<gene>
    <name evidence="6" type="ORF">DES37_110129</name>
</gene>
<dbReference type="Proteomes" id="UP000246744">
    <property type="component" value="Unassembled WGS sequence"/>
</dbReference>